<dbReference type="InterPro" id="IPR007367">
    <property type="entry name" value="DUF433"/>
</dbReference>
<name>U5DK86_9CHRO</name>
<keyword evidence="2" id="KW-1185">Reference proteome</keyword>
<dbReference type="InterPro" id="IPR009057">
    <property type="entry name" value="Homeodomain-like_sf"/>
</dbReference>
<dbReference type="InterPro" id="IPR036388">
    <property type="entry name" value="WH-like_DNA-bd_sf"/>
</dbReference>
<evidence type="ECO:0008006" key="3">
    <source>
        <dbReference type="Google" id="ProtNLM"/>
    </source>
</evidence>
<organism evidence="1 2">
    <name type="scientific">Rubidibacter lacunae KORDI 51-2</name>
    <dbReference type="NCBI Taxonomy" id="582515"/>
    <lineage>
        <taxon>Bacteria</taxon>
        <taxon>Bacillati</taxon>
        <taxon>Cyanobacteriota</taxon>
        <taxon>Cyanophyceae</taxon>
        <taxon>Oscillatoriophycideae</taxon>
        <taxon>Chroococcales</taxon>
        <taxon>Aphanothecaceae</taxon>
        <taxon>Rubidibacter</taxon>
    </lineage>
</organism>
<dbReference type="InParanoid" id="U5DK86"/>
<dbReference type="AlphaFoldDB" id="U5DK86"/>
<proteinExistence type="predicted"/>
<dbReference type="Pfam" id="PF04255">
    <property type="entry name" value="DUF433"/>
    <property type="match status" value="1"/>
</dbReference>
<dbReference type="OrthoDB" id="9808242at2"/>
<evidence type="ECO:0000313" key="1">
    <source>
        <dbReference type="EMBL" id="ERN41332.1"/>
    </source>
</evidence>
<comment type="caution">
    <text evidence="1">The sequence shown here is derived from an EMBL/GenBank/DDBJ whole genome shotgun (WGS) entry which is preliminary data.</text>
</comment>
<gene>
    <name evidence="1" type="ORF">KR51_00018990</name>
</gene>
<sequence>MVTAKAKGFESRAYPDYATWRAGLTEDPSIMGGEPVFPNSRLTAYHIGSMLDHSPGAATEAEILEDYPFLSEQDLRFAQVYARSNPRA</sequence>
<evidence type="ECO:0000313" key="2">
    <source>
        <dbReference type="Proteomes" id="UP000016960"/>
    </source>
</evidence>
<dbReference type="EMBL" id="ASSJ01000049">
    <property type="protein sequence ID" value="ERN41332.1"/>
    <property type="molecule type" value="Genomic_DNA"/>
</dbReference>
<dbReference type="SUPFAM" id="SSF46689">
    <property type="entry name" value="Homeodomain-like"/>
    <property type="match status" value="1"/>
</dbReference>
<dbReference type="Gene3D" id="1.10.10.10">
    <property type="entry name" value="Winged helix-like DNA-binding domain superfamily/Winged helix DNA-binding domain"/>
    <property type="match status" value="1"/>
</dbReference>
<reference evidence="1 2" key="1">
    <citation type="submission" date="2013-05" db="EMBL/GenBank/DDBJ databases">
        <title>Draft genome sequence of Rubidibacter lacunae KORDI 51-2.</title>
        <authorList>
            <person name="Choi D.H."/>
            <person name="Noh J.H."/>
            <person name="Kwon K.-K."/>
            <person name="Lee J.-H."/>
            <person name="Ryu J.-Y."/>
        </authorList>
    </citation>
    <scope>NUCLEOTIDE SEQUENCE [LARGE SCALE GENOMIC DNA]</scope>
    <source>
        <strain evidence="1 2">KORDI 51-2</strain>
    </source>
</reference>
<accession>U5DK86</accession>
<protein>
    <recommendedName>
        <fullName evidence="3">DUF433 domain-containing protein</fullName>
    </recommendedName>
</protein>
<dbReference type="Proteomes" id="UP000016960">
    <property type="component" value="Unassembled WGS sequence"/>
</dbReference>
<dbReference type="eggNOG" id="COG2442">
    <property type="taxonomic scope" value="Bacteria"/>
</dbReference>